<gene>
    <name evidence="1" type="ORF">BDN72DRAFT_895198</name>
</gene>
<evidence type="ECO:0000313" key="2">
    <source>
        <dbReference type="Proteomes" id="UP000308600"/>
    </source>
</evidence>
<evidence type="ECO:0000313" key="1">
    <source>
        <dbReference type="EMBL" id="TFK71943.1"/>
    </source>
</evidence>
<dbReference type="Proteomes" id="UP000308600">
    <property type="component" value="Unassembled WGS sequence"/>
</dbReference>
<proteinExistence type="predicted"/>
<dbReference type="EMBL" id="ML208291">
    <property type="protein sequence ID" value="TFK71943.1"/>
    <property type="molecule type" value="Genomic_DNA"/>
</dbReference>
<sequence>MNFHDSSKNESHGPTNFYSNNSTHNYDAHSNITHGNVYNNTYGQVPNPNAQAGQGQAGQGSTPVVSANQSGPASAQQYPIQTPTGQPQLQQQTGTPSPSTSAGGGQVLGQAPRSDVYTPKAGMVVDVTSPCATTYTPRRI</sequence>
<reference evidence="1 2" key="1">
    <citation type="journal article" date="2019" name="Nat. Ecol. Evol.">
        <title>Megaphylogeny resolves global patterns of mushroom evolution.</title>
        <authorList>
            <person name="Varga T."/>
            <person name="Krizsan K."/>
            <person name="Foldi C."/>
            <person name="Dima B."/>
            <person name="Sanchez-Garcia M."/>
            <person name="Sanchez-Ramirez S."/>
            <person name="Szollosi G.J."/>
            <person name="Szarkandi J.G."/>
            <person name="Papp V."/>
            <person name="Albert L."/>
            <person name="Andreopoulos W."/>
            <person name="Angelini C."/>
            <person name="Antonin V."/>
            <person name="Barry K.W."/>
            <person name="Bougher N.L."/>
            <person name="Buchanan P."/>
            <person name="Buyck B."/>
            <person name="Bense V."/>
            <person name="Catcheside P."/>
            <person name="Chovatia M."/>
            <person name="Cooper J."/>
            <person name="Damon W."/>
            <person name="Desjardin D."/>
            <person name="Finy P."/>
            <person name="Geml J."/>
            <person name="Haridas S."/>
            <person name="Hughes K."/>
            <person name="Justo A."/>
            <person name="Karasinski D."/>
            <person name="Kautmanova I."/>
            <person name="Kiss B."/>
            <person name="Kocsube S."/>
            <person name="Kotiranta H."/>
            <person name="LaButti K.M."/>
            <person name="Lechner B.E."/>
            <person name="Liimatainen K."/>
            <person name="Lipzen A."/>
            <person name="Lukacs Z."/>
            <person name="Mihaltcheva S."/>
            <person name="Morgado L.N."/>
            <person name="Niskanen T."/>
            <person name="Noordeloos M.E."/>
            <person name="Ohm R.A."/>
            <person name="Ortiz-Santana B."/>
            <person name="Ovrebo C."/>
            <person name="Racz N."/>
            <person name="Riley R."/>
            <person name="Savchenko A."/>
            <person name="Shiryaev A."/>
            <person name="Soop K."/>
            <person name="Spirin V."/>
            <person name="Szebenyi C."/>
            <person name="Tomsovsky M."/>
            <person name="Tulloss R.E."/>
            <person name="Uehling J."/>
            <person name="Grigoriev I.V."/>
            <person name="Vagvolgyi C."/>
            <person name="Papp T."/>
            <person name="Martin F.M."/>
            <person name="Miettinen O."/>
            <person name="Hibbett D.S."/>
            <person name="Nagy L.G."/>
        </authorList>
    </citation>
    <scope>NUCLEOTIDE SEQUENCE [LARGE SCALE GENOMIC DNA]</scope>
    <source>
        <strain evidence="1 2">NL-1719</strain>
    </source>
</reference>
<keyword evidence="2" id="KW-1185">Reference proteome</keyword>
<organism evidence="1 2">
    <name type="scientific">Pluteus cervinus</name>
    <dbReference type="NCBI Taxonomy" id="181527"/>
    <lineage>
        <taxon>Eukaryota</taxon>
        <taxon>Fungi</taxon>
        <taxon>Dikarya</taxon>
        <taxon>Basidiomycota</taxon>
        <taxon>Agaricomycotina</taxon>
        <taxon>Agaricomycetes</taxon>
        <taxon>Agaricomycetidae</taxon>
        <taxon>Agaricales</taxon>
        <taxon>Pluteineae</taxon>
        <taxon>Pluteaceae</taxon>
        <taxon>Pluteus</taxon>
    </lineage>
</organism>
<name>A0ACD3B1T7_9AGAR</name>
<protein>
    <submittedName>
        <fullName evidence="1">Uncharacterized protein</fullName>
    </submittedName>
</protein>
<accession>A0ACD3B1T7</accession>